<dbReference type="PANTHER" id="PTHR43553:SF24">
    <property type="entry name" value="ENERGY-COUPLING FACTOR TRANSPORTER ATP-BINDING PROTEIN ECFA1"/>
    <property type="match status" value="1"/>
</dbReference>
<dbReference type="FunFam" id="3.40.50.300:FF:000224">
    <property type="entry name" value="Energy-coupling factor transporter ATP-binding protein EcfA"/>
    <property type="match status" value="1"/>
</dbReference>
<dbReference type="GO" id="GO:0043190">
    <property type="term" value="C:ATP-binding cassette (ABC) transporter complex"/>
    <property type="evidence" value="ECO:0007669"/>
    <property type="project" value="TreeGrafter"/>
</dbReference>
<keyword evidence="8 10" id="KW-0472">Membrane</keyword>
<evidence type="ECO:0000313" key="15">
    <source>
        <dbReference type="Proteomes" id="UP000322619"/>
    </source>
</evidence>
<dbReference type="CDD" id="cd03225">
    <property type="entry name" value="ABC_cobalt_CbiO_domain1"/>
    <property type="match status" value="1"/>
</dbReference>
<evidence type="ECO:0000256" key="9">
    <source>
        <dbReference type="ARBA" id="ARBA00025157"/>
    </source>
</evidence>
<dbReference type="Pfam" id="PF00005">
    <property type="entry name" value="ABC_tran"/>
    <property type="match status" value="1"/>
</dbReference>
<dbReference type="Gene3D" id="3.40.50.300">
    <property type="entry name" value="P-loop containing nucleotide triphosphate hydrolases"/>
    <property type="match status" value="1"/>
</dbReference>
<dbReference type="STRING" id="52694.ACWI_01800"/>
<sequence>MIKTENLTYQYPDGTTALKGVSIDGSRGNCIALIGENGAGKSTLMSALIGLLKPTGGTVFFKDQPLSYQKKKLYEFRKSIGLVIQESDKQVFYSGIYDDVAFALRNMGMAAEQIDQRVQAAMEATGITQLADRPVHYLSYGQKKRVAMAGVLAVEPEIILMDEPTLGLDPKSKAGVKAIIEGALAKGIKIILSSHDMDFIYEFCDYTYVLHHGGVLVEGETTDVFKNTEALETASLEQATMTRLEQCLGIKGFRSIAALEEAIRNQKKEVQTDETGSSGH</sequence>
<dbReference type="InterPro" id="IPR017871">
    <property type="entry name" value="ABC_transporter-like_CS"/>
</dbReference>
<keyword evidence="7" id="KW-1278">Translocase</keyword>
<keyword evidence="4 10" id="KW-1003">Cell membrane</keyword>
<accession>A0A1F2PLG6</accession>
<dbReference type="Proteomes" id="UP000176244">
    <property type="component" value="Unassembled WGS sequence"/>
</dbReference>
<dbReference type="SMART" id="SM00382">
    <property type="entry name" value="AAA"/>
    <property type="match status" value="1"/>
</dbReference>
<evidence type="ECO:0000256" key="5">
    <source>
        <dbReference type="ARBA" id="ARBA00022741"/>
    </source>
</evidence>
<evidence type="ECO:0000256" key="8">
    <source>
        <dbReference type="ARBA" id="ARBA00023136"/>
    </source>
</evidence>
<evidence type="ECO:0000256" key="1">
    <source>
        <dbReference type="ARBA" id="ARBA00004202"/>
    </source>
</evidence>
<evidence type="ECO:0000313" key="14">
    <source>
        <dbReference type="Proteomes" id="UP000176244"/>
    </source>
</evidence>
<dbReference type="InterPro" id="IPR015856">
    <property type="entry name" value="ABC_transpr_CbiO/EcfA_su"/>
</dbReference>
<dbReference type="GO" id="GO:0006824">
    <property type="term" value="P:cobalt ion transport"/>
    <property type="evidence" value="ECO:0007669"/>
    <property type="project" value="InterPro"/>
</dbReference>
<dbReference type="InterPro" id="IPR003439">
    <property type="entry name" value="ABC_transporter-like_ATP-bd"/>
</dbReference>
<feature type="domain" description="ABC transporter" evidence="11">
    <location>
        <begin position="2"/>
        <end position="237"/>
    </location>
</feature>
<evidence type="ECO:0000256" key="6">
    <source>
        <dbReference type="ARBA" id="ARBA00022840"/>
    </source>
</evidence>
<reference evidence="13 15" key="2">
    <citation type="submission" date="2019-08" db="EMBL/GenBank/DDBJ databases">
        <title>Isolation and enrichment of carboxydotrophic bacteria from anaerobic sludge for the production of bio-based chemicals from syngas.</title>
        <authorList>
            <person name="Antares A.L."/>
            <person name="Moreira J."/>
            <person name="Diender M."/>
            <person name="Parshina S.N."/>
            <person name="Stams A.J.M."/>
            <person name="Alves M."/>
            <person name="Alves J.I."/>
            <person name="Sousa D.Z."/>
        </authorList>
    </citation>
    <scope>NUCLEOTIDE SEQUENCE [LARGE SCALE GENOMIC DNA]</scope>
    <source>
        <strain evidence="13 15">JM</strain>
    </source>
</reference>
<dbReference type="GO" id="GO:0042626">
    <property type="term" value="F:ATPase-coupled transmembrane transporter activity"/>
    <property type="evidence" value="ECO:0007669"/>
    <property type="project" value="TreeGrafter"/>
</dbReference>
<dbReference type="GO" id="GO:0016887">
    <property type="term" value="F:ATP hydrolysis activity"/>
    <property type="evidence" value="ECO:0007669"/>
    <property type="project" value="InterPro"/>
</dbReference>
<evidence type="ECO:0000256" key="2">
    <source>
        <dbReference type="ARBA" id="ARBA00005417"/>
    </source>
</evidence>
<comment type="caution">
    <text evidence="12">The sequence shown here is derived from an EMBL/GenBank/DDBJ whole genome shotgun (WGS) entry which is preliminary data.</text>
</comment>
<dbReference type="PANTHER" id="PTHR43553">
    <property type="entry name" value="HEAVY METAL TRANSPORTER"/>
    <property type="match status" value="1"/>
</dbReference>
<dbReference type="InterPro" id="IPR005876">
    <property type="entry name" value="Co_trans_ATP-bd"/>
</dbReference>
<dbReference type="PROSITE" id="PS00211">
    <property type="entry name" value="ABC_TRANSPORTER_1"/>
    <property type="match status" value="1"/>
</dbReference>
<comment type="subcellular location">
    <subcellularLocation>
        <location evidence="1 10">Cell membrane</location>
        <topology evidence="1 10">Peripheral membrane protein</topology>
    </subcellularLocation>
</comment>
<name>A0A1F2PLG6_9FIRM</name>
<proteinExistence type="inferred from homology"/>
<dbReference type="EMBL" id="LKEU01000010">
    <property type="protein sequence ID" value="OFV72269.1"/>
    <property type="molecule type" value="Genomic_DNA"/>
</dbReference>
<keyword evidence="12" id="KW-0378">Hydrolase</keyword>
<comment type="function">
    <text evidence="9">Probably part of an ABC transporter complex. Responsible for energy coupling to the transport system.</text>
</comment>
<evidence type="ECO:0000256" key="7">
    <source>
        <dbReference type="ARBA" id="ARBA00022967"/>
    </source>
</evidence>
<comment type="function">
    <text evidence="10">Part of an ABC transporter complex. Responsible for energy coupling to the transport system.</text>
</comment>
<dbReference type="EMBL" id="VSLA01000025">
    <property type="protein sequence ID" value="TYC84432.1"/>
    <property type="molecule type" value="Genomic_DNA"/>
</dbReference>
<evidence type="ECO:0000313" key="13">
    <source>
        <dbReference type="EMBL" id="TYC84432.1"/>
    </source>
</evidence>
<dbReference type="GO" id="GO:0005524">
    <property type="term" value="F:ATP binding"/>
    <property type="evidence" value="ECO:0007669"/>
    <property type="project" value="UniProtKB-UniRule"/>
</dbReference>
<organism evidence="12 14">
    <name type="scientific">Acetobacterium wieringae</name>
    <dbReference type="NCBI Taxonomy" id="52694"/>
    <lineage>
        <taxon>Bacteria</taxon>
        <taxon>Bacillati</taxon>
        <taxon>Bacillota</taxon>
        <taxon>Clostridia</taxon>
        <taxon>Eubacteriales</taxon>
        <taxon>Eubacteriaceae</taxon>
        <taxon>Acetobacterium</taxon>
    </lineage>
</organism>
<keyword evidence="3 10" id="KW-0813">Transport</keyword>
<comment type="similarity">
    <text evidence="2 10">Belongs to the ABC transporter superfamily.</text>
</comment>
<reference evidence="12 14" key="1">
    <citation type="submission" date="2015-09" db="EMBL/GenBank/DDBJ databases">
        <title>Genome sequence of Acetobacterium wieringae DSM 1911.</title>
        <authorList>
            <person name="Poehlein A."/>
            <person name="Bengelsdorf F.R."/>
            <person name="Schiel-Bengelsdorf B."/>
            <person name="Duerre P."/>
            <person name="Daniel R."/>
        </authorList>
    </citation>
    <scope>NUCLEOTIDE SEQUENCE [LARGE SCALE GENOMIC DNA]</scope>
    <source>
        <strain evidence="12 14">DSM 1911</strain>
    </source>
</reference>
<dbReference type="InterPro" id="IPR050095">
    <property type="entry name" value="ECF_ABC_transporter_ATP-bd"/>
</dbReference>
<dbReference type="Proteomes" id="UP000322619">
    <property type="component" value="Unassembled WGS sequence"/>
</dbReference>
<dbReference type="OrthoDB" id="9784332at2"/>
<gene>
    <name evidence="12" type="primary">ecfA3_1</name>
    <name evidence="12" type="ORF">ACWI_01800</name>
    <name evidence="13" type="ORF">FXB42_11705</name>
</gene>
<dbReference type="InterPro" id="IPR027417">
    <property type="entry name" value="P-loop_NTPase"/>
</dbReference>
<evidence type="ECO:0000256" key="4">
    <source>
        <dbReference type="ARBA" id="ARBA00022475"/>
    </source>
</evidence>
<dbReference type="SUPFAM" id="SSF52540">
    <property type="entry name" value="P-loop containing nucleoside triphosphate hydrolases"/>
    <property type="match status" value="1"/>
</dbReference>
<evidence type="ECO:0000259" key="11">
    <source>
        <dbReference type="PROSITE" id="PS50893"/>
    </source>
</evidence>
<evidence type="ECO:0000256" key="3">
    <source>
        <dbReference type="ARBA" id="ARBA00022448"/>
    </source>
</evidence>
<dbReference type="AlphaFoldDB" id="A0A1F2PLG6"/>
<dbReference type="RefSeq" id="WP_070369553.1">
    <property type="nucleotide sequence ID" value="NZ_CP097897.1"/>
</dbReference>
<evidence type="ECO:0000313" key="12">
    <source>
        <dbReference type="EMBL" id="OFV72269.1"/>
    </source>
</evidence>
<evidence type="ECO:0000256" key="10">
    <source>
        <dbReference type="RuleBase" id="RU364103"/>
    </source>
</evidence>
<dbReference type="NCBIfam" id="TIGR01166">
    <property type="entry name" value="cbiO"/>
    <property type="match status" value="1"/>
</dbReference>
<dbReference type="InterPro" id="IPR003593">
    <property type="entry name" value="AAA+_ATPase"/>
</dbReference>
<dbReference type="PROSITE" id="PS50893">
    <property type="entry name" value="ABC_TRANSPORTER_2"/>
    <property type="match status" value="1"/>
</dbReference>
<keyword evidence="6 10" id="KW-0067">ATP-binding</keyword>
<keyword evidence="5 10" id="KW-0547">Nucleotide-binding</keyword>
<protein>
    <recommendedName>
        <fullName evidence="10">ABC transporter ATP-binding protein</fullName>
    </recommendedName>
</protein>